<proteinExistence type="inferred from homology"/>
<dbReference type="InterPro" id="IPR002068">
    <property type="entry name" value="A-crystallin/Hsp20_dom"/>
</dbReference>
<evidence type="ECO:0000256" key="2">
    <source>
        <dbReference type="PROSITE-ProRule" id="PRU00285"/>
    </source>
</evidence>
<dbReference type="OMA" id="WHGMERS"/>
<dbReference type="SUPFAM" id="SSF49764">
    <property type="entry name" value="HSP20-like chaperones"/>
    <property type="match status" value="1"/>
</dbReference>
<keyword evidence="6" id="KW-1185">Reference proteome</keyword>
<reference evidence="5" key="1">
    <citation type="submission" date="2021-08" db="EMBL/GenBank/DDBJ databases">
        <title>WGS assembly of Ceratopteris richardii.</title>
        <authorList>
            <person name="Marchant D.B."/>
            <person name="Chen G."/>
            <person name="Jenkins J."/>
            <person name="Shu S."/>
            <person name="Leebens-Mack J."/>
            <person name="Grimwood J."/>
            <person name="Schmutz J."/>
            <person name="Soltis P."/>
            <person name="Soltis D."/>
            <person name="Chen Z.-H."/>
        </authorList>
    </citation>
    <scope>NUCLEOTIDE SEQUENCE</scope>
    <source>
        <strain evidence="5">Whitten #5841</strain>
        <tissue evidence="5">Leaf</tissue>
    </source>
</reference>
<dbReference type="InterPro" id="IPR008978">
    <property type="entry name" value="HSP20-like_chaperone"/>
</dbReference>
<sequence>MALTPFLLGGSDIFDPFNFDSLLLGSRLSDRAGQNSSYARDVAAVANTQVDWKEIAEAHVFKANLPGLSKEEVKVQVQDGRVLQISGERKKEEVSHGEKWHRVERAHGSFLRRFRLPENAQVDKVSAAMENGVLTVTVPKIQKPAPKTIEIQCT</sequence>
<evidence type="ECO:0000256" key="3">
    <source>
        <dbReference type="RuleBase" id="RU003616"/>
    </source>
</evidence>
<keyword evidence="1" id="KW-0346">Stress response</keyword>
<dbReference type="EMBL" id="CM035421">
    <property type="protein sequence ID" value="KAH7387550.1"/>
    <property type="molecule type" value="Genomic_DNA"/>
</dbReference>
<dbReference type="Pfam" id="PF00011">
    <property type="entry name" value="HSP20"/>
    <property type="match status" value="1"/>
</dbReference>
<dbReference type="PROSITE" id="PS01031">
    <property type="entry name" value="SHSP"/>
    <property type="match status" value="1"/>
</dbReference>
<dbReference type="InterPro" id="IPR031107">
    <property type="entry name" value="Small_HSP"/>
</dbReference>
<evidence type="ECO:0000256" key="1">
    <source>
        <dbReference type="ARBA" id="ARBA00023016"/>
    </source>
</evidence>
<protein>
    <recommendedName>
        <fullName evidence="4">SHSP domain-containing protein</fullName>
    </recommendedName>
</protein>
<dbReference type="FunFam" id="2.60.40.790:FF:000009">
    <property type="entry name" value="17.6 kDa class I heat shock protein-like"/>
    <property type="match status" value="1"/>
</dbReference>
<evidence type="ECO:0000259" key="4">
    <source>
        <dbReference type="PROSITE" id="PS01031"/>
    </source>
</evidence>
<evidence type="ECO:0000313" key="5">
    <source>
        <dbReference type="EMBL" id="KAH7387550.1"/>
    </source>
</evidence>
<dbReference type="CDD" id="cd06472">
    <property type="entry name" value="ACD_ScHsp26_like"/>
    <property type="match status" value="1"/>
</dbReference>
<dbReference type="Gene3D" id="2.60.40.790">
    <property type="match status" value="1"/>
</dbReference>
<dbReference type="PANTHER" id="PTHR11527">
    <property type="entry name" value="HEAT-SHOCK PROTEIN 20 FAMILY MEMBER"/>
    <property type="match status" value="1"/>
</dbReference>
<dbReference type="OrthoDB" id="5511210at2759"/>
<comment type="caution">
    <text evidence="5">The sequence shown here is derived from an EMBL/GenBank/DDBJ whole genome shotgun (WGS) entry which is preliminary data.</text>
</comment>
<feature type="domain" description="SHSP" evidence="4">
    <location>
        <begin position="41"/>
        <end position="154"/>
    </location>
</feature>
<evidence type="ECO:0000313" key="6">
    <source>
        <dbReference type="Proteomes" id="UP000825935"/>
    </source>
</evidence>
<gene>
    <name evidence="5" type="ORF">KP509_16G029300</name>
</gene>
<name>A0A8T2SYE5_CERRI</name>
<dbReference type="AlphaFoldDB" id="A0A8T2SYE5"/>
<organism evidence="5 6">
    <name type="scientific">Ceratopteris richardii</name>
    <name type="common">Triangle waterfern</name>
    <dbReference type="NCBI Taxonomy" id="49495"/>
    <lineage>
        <taxon>Eukaryota</taxon>
        <taxon>Viridiplantae</taxon>
        <taxon>Streptophyta</taxon>
        <taxon>Embryophyta</taxon>
        <taxon>Tracheophyta</taxon>
        <taxon>Polypodiopsida</taxon>
        <taxon>Polypodiidae</taxon>
        <taxon>Polypodiales</taxon>
        <taxon>Pteridineae</taxon>
        <taxon>Pteridaceae</taxon>
        <taxon>Parkerioideae</taxon>
        <taxon>Ceratopteris</taxon>
    </lineage>
</organism>
<accession>A0A8T2SYE5</accession>
<comment type="similarity">
    <text evidence="2 3">Belongs to the small heat shock protein (HSP20) family.</text>
</comment>
<dbReference type="Proteomes" id="UP000825935">
    <property type="component" value="Chromosome 16"/>
</dbReference>